<dbReference type="RefSeq" id="WP_093310395.1">
    <property type="nucleotide sequence ID" value="NZ_FNPV01000001.1"/>
</dbReference>
<sequence>MNKIIRIQMETGEIKEEYCSKEEQLLAGRALTSKVISEEVNPHCDVFGSHNKLVLAAGLYAGTTISCGNRLSIGGKSPLTGTIKESNAGGNMAYKMGKLGIRAIIFEGLPPKESLQFLYISEEKMALLPANEYKEMPIYPATKKLRHQFGDKVGISIIGPTGERRSLASGIANTDNEGRPSRYCGRGGLGALMGSKGIKAIVLDDSNAKGVTIENAALLKKTQKQLNKEILNNEALGRFTKYGTAGMVDITNALGALPTHNFSRGAFDLAKAINGNNLHEVITQRGGVGNPSHSCMPGCVIRCSNVYPDDQGKEKVSPLEYETISLLGSNCGIGNLDVIADLNYRCNNLGLDTIDTGGAIALAMEAGVIPFGDELGALNLLNEVEQNTWLGRIIASGGVRTGQILGVRRIPAVKGQIMAAYDPRAIKGLGVTYATSTMGADHTAGQTVRMPIEHHHAKGQVEASQKAQITNTMHDCIGTCLFLNGALANHPEWLSDMITAIHGITCSYEELLSIAKQTLLLERDFNQRAGFSDQDDHLPEFFYIEENPDSKTVFDVSHTEMKKVFDFE</sequence>
<name>A0A1H3J0Q4_9FIRM</name>
<feature type="domain" description="Aldehyde ferredoxin oxidoreductase N-terminal" evidence="9">
    <location>
        <begin position="1"/>
        <end position="207"/>
    </location>
</feature>
<dbReference type="InterPro" id="IPR051919">
    <property type="entry name" value="W-dependent_AOR"/>
</dbReference>
<evidence type="ECO:0000313" key="10">
    <source>
        <dbReference type="EMBL" id="SDY33540.1"/>
    </source>
</evidence>
<dbReference type="GO" id="GO:0046872">
    <property type="term" value="F:metal ion binding"/>
    <property type="evidence" value="ECO:0007669"/>
    <property type="project" value="UniProtKB-KW"/>
</dbReference>
<evidence type="ECO:0000256" key="5">
    <source>
        <dbReference type="ARBA" id="ARBA00023002"/>
    </source>
</evidence>
<keyword evidence="3" id="KW-0004">4Fe-4S</keyword>
<dbReference type="Gene3D" id="3.60.9.10">
    <property type="entry name" value="Aldehyde ferredoxin oxidoreductase, N-terminal domain"/>
    <property type="match status" value="1"/>
</dbReference>
<dbReference type="SUPFAM" id="SSF48310">
    <property type="entry name" value="Aldehyde ferredoxin oxidoreductase, C-terminal domains"/>
    <property type="match status" value="1"/>
</dbReference>
<dbReference type="InterPro" id="IPR013984">
    <property type="entry name" value="Ald_Fedxn_OxRdtase_dom2"/>
</dbReference>
<dbReference type="OrthoDB" id="9763894at2"/>
<keyword evidence="11" id="KW-1185">Reference proteome</keyword>
<dbReference type="Gene3D" id="1.10.599.10">
    <property type="entry name" value="Aldehyde Ferredoxin Oxidoreductase Protein, subunit A, domain 3"/>
    <property type="match status" value="1"/>
</dbReference>
<comment type="cofactor">
    <cofactor evidence="8">
        <name>tungstopterin</name>
        <dbReference type="ChEBI" id="CHEBI:30402"/>
    </cofactor>
</comment>
<dbReference type="SMART" id="SM00790">
    <property type="entry name" value="AFOR_N"/>
    <property type="match status" value="1"/>
</dbReference>
<dbReference type="GO" id="GO:0051539">
    <property type="term" value="F:4 iron, 4 sulfur cluster binding"/>
    <property type="evidence" value="ECO:0007669"/>
    <property type="project" value="UniProtKB-KW"/>
</dbReference>
<comment type="cofactor">
    <cofactor evidence="1">
        <name>[4Fe-4S] cluster</name>
        <dbReference type="ChEBI" id="CHEBI:49883"/>
    </cofactor>
</comment>
<keyword evidence="7" id="KW-0411">Iron-sulfur</keyword>
<evidence type="ECO:0000259" key="9">
    <source>
        <dbReference type="SMART" id="SM00790"/>
    </source>
</evidence>
<comment type="similarity">
    <text evidence="2">Belongs to the AOR/FOR family.</text>
</comment>
<evidence type="ECO:0000256" key="8">
    <source>
        <dbReference type="ARBA" id="ARBA00049934"/>
    </source>
</evidence>
<dbReference type="GO" id="GO:0009055">
    <property type="term" value="F:electron transfer activity"/>
    <property type="evidence" value="ECO:0007669"/>
    <property type="project" value="InterPro"/>
</dbReference>
<dbReference type="InterPro" id="IPR036021">
    <property type="entry name" value="Tungsten_al_ferr_oxy-like_C"/>
</dbReference>
<evidence type="ECO:0000256" key="1">
    <source>
        <dbReference type="ARBA" id="ARBA00001966"/>
    </source>
</evidence>
<dbReference type="Pfam" id="PF02730">
    <property type="entry name" value="AFOR_N"/>
    <property type="match status" value="1"/>
</dbReference>
<dbReference type="EMBL" id="FNPV01000001">
    <property type="protein sequence ID" value="SDY33540.1"/>
    <property type="molecule type" value="Genomic_DNA"/>
</dbReference>
<evidence type="ECO:0000256" key="2">
    <source>
        <dbReference type="ARBA" id="ARBA00011032"/>
    </source>
</evidence>
<keyword evidence="5" id="KW-0560">Oxidoreductase</keyword>
<keyword evidence="4" id="KW-0479">Metal-binding</keyword>
<protein>
    <submittedName>
        <fullName evidence="10">Aldehyde:ferredoxin oxidoreductase</fullName>
    </submittedName>
</protein>
<evidence type="ECO:0000256" key="6">
    <source>
        <dbReference type="ARBA" id="ARBA00023004"/>
    </source>
</evidence>
<dbReference type="InterPro" id="IPR036503">
    <property type="entry name" value="Ald_Fedxn_OxRdtase_N_sf"/>
</dbReference>
<dbReference type="Pfam" id="PF01314">
    <property type="entry name" value="AFOR_C"/>
    <property type="match status" value="1"/>
</dbReference>
<dbReference type="PANTHER" id="PTHR30038">
    <property type="entry name" value="ALDEHYDE FERREDOXIN OXIDOREDUCTASE"/>
    <property type="match status" value="1"/>
</dbReference>
<gene>
    <name evidence="10" type="ORF">SAMN05192546_101369</name>
</gene>
<accession>A0A1H3J0Q4</accession>
<dbReference type="Proteomes" id="UP000199230">
    <property type="component" value="Unassembled WGS sequence"/>
</dbReference>
<organism evidence="10 11">
    <name type="scientific">Tindallia californiensis</name>
    <dbReference type="NCBI Taxonomy" id="159292"/>
    <lineage>
        <taxon>Bacteria</taxon>
        <taxon>Bacillati</taxon>
        <taxon>Bacillota</taxon>
        <taxon>Clostridia</taxon>
        <taxon>Peptostreptococcales</taxon>
        <taxon>Tindalliaceae</taxon>
        <taxon>Tindallia</taxon>
    </lineage>
</organism>
<evidence type="ECO:0000256" key="4">
    <source>
        <dbReference type="ARBA" id="ARBA00022723"/>
    </source>
</evidence>
<dbReference type="AlphaFoldDB" id="A0A1H3J0Q4"/>
<dbReference type="Gene3D" id="1.10.569.10">
    <property type="entry name" value="Aldehyde Ferredoxin Oxidoreductase Protein, subunit A, domain 2"/>
    <property type="match status" value="1"/>
</dbReference>
<dbReference type="STRING" id="159292.SAMN05192546_101369"/>
<evidence type="ECO:0000256" key="3">
    <source>
        <dbReference type="ARBA" id="ARBA00022485"/>
    </source>
</evidence>
<dbReference type="GO" id="GO:0016625">
    <property type="term" value="F:oxidoreductase activity, acting on the aldehyde or oxo group of donors, iron-sulfur protein as acceptor"/>
    <property type="evidence" value="ECO:0007669"/>
    <property type="project" value="InterPro"/>
</dbReference>
<dbReference type="SUPFAM" id="SSF56228">
    <property type="entry name" value="Aldehyde ferredoxin oxidoreductase, N-terminal domain"/>
    <property type="match status" value="1"/>
</dbReference>
<dbReference type="InterPro" id="IPR013983">
    <property type="entry name" value="Ald_Fedxn_OxRdtase_N"/>
</dbReference>
<reference evidence="10 11" key="1">
    <citation type="submission" date="2016-10" db="EMBL/GenBank/DDBJ databases">
        <authorList>
            <person name="de Groot N.N."/>
        </authorList>
    </citation>
    <scope>NUCLEOTIDE SEQUENCE [LARGE SCALE GENOMIC DNA]</scope>
    <source>
        <strain evidence="10 11">APO</strain>
    </source>
</reference>
<dbReference type="InterPro" id="IPR013985">
    <property type="entry name" value="Ald_Fedxn_OxRdtase_dom3"/>
</dbReference>
<evidence type="ECO:0000256" key="7">
    <source>
        <dbReference type="ARBA" id="ARBA00023014"/>
    </source>
</evidence>
<proteinExistence type="inferred from homology"/>
<dbReference type="InterPro" id="IPR001203">
    <property type="entry name" value="OxRdtase_Ald_Fedxn_C"/>
</dbReference>
<dbReference type="PANTHER" id="PTHR30038:SF0">
    <property type="entry name" value="TUNGSTEN-CONTAINING ALDEHYDE FERREDOXIN OXIDOREDUCTASE"/>
    <property type="match status" value="1"/>
</dbReference>
<keyword evidence="6" id="KW-0408">Iron</keyword>
<evidence type="ECO:0000313" key="11">
    <source>
        <dbReference type="Proteomes" id="UP000199230"/>
    </source>
</evidence>